<protein>
    <submittedName>
        <fullName evidence="2">Uncharacterized protein</fullName>
    </submittedName>
</protein>
<dbReference type="EMBL" id="FUEG01000074">
    <property type="protein sequence ID" value="SJL18891.1"/>
    <property type="molecule type" value="Genomic_DNA"/>
</dbReference>
<accession>A0A284SD13</accession>
<organism evidence="2 3">
    <name type="scientific">Armillaria ostoyae</name>
    <name type="common">Armillaria root rot fungus</name>
    <dbReference type="NCBI Taxonomy" id="47428"/>
    <lineage>
        <taxon>Eukaryota</taxon>
        <taxon>Fungi</taxon>
        <taxon>Dikarya</taxon>
        <taxon>Basidiomycota</taxon>
        <taxon>Agaricomycotina</taxon>
        <taxon>Agaricomycetes</taxon>
        <taxon>Agaricomycetidae</taxon>
        <taxon>Agaricales</taxon>
        <taxon>Marasmiineae</taxon>
        <taxon>Physalacriaceae</taxon>
        <taxon>Armillaria</taxon>
    </lineage>
</organism>
<feature type="region of interest" description="Disordered" evidence="1">
    <location>
        <begin position="1"/>
        <end position="112"/>
    </location>
</feature>
<name>A0A284SD13_ARMOS</name>
<feature type="compositionally biased region" description="Low complexity" evidence="1">
    <location>
        <begin position="33"/>
        <end position="46"/>
    </location>
</feature>
<dbReference type="Proteomes" id="UP000219338">
    <property type="component" value="Unassembled WGS sequence"/>
</dbReference>
<keyword evidence="3" id="KW-1185">Reference proteome</keyword>
<feature type="compositionally biased region" description="Polar residues" evidence="1">
    <location>
        <begin position="67"/>
        <end position="80"/>
    </location>
</feature>
<evidence type="ECO:0000313" key="2">
    <source>
        <dbReference type="EMBL" id="SJL18891.1"/>
    </source>
</evidence>
<proteinExistence type="predicted"/>
<dbReference type="AlphaFoldDB" id="A0A284SD13"/>
<sequence length="112" mass="11955">MAGMSIPPSSVSSFHSTSTAPRTPKKNSKADISQPTTPTSTTQTSTEHQEEGDFIVMTTTIVTTTTGCHSATPQPQSPSHWRTPEPGYHLKTPPSLPLKGKGYRSSMAMPVT</sequence>
<reference evidence="3" key="1">
    <citation type="journal article" date="2017" name="Nat. Ecol. Evol.">
        <title>Genome expansion and lineage-specific genetic innovations in the forest pathogenic fungi Armillaria.</title>
        <authorList>
            <person name="Sipos G."/>
            <person name="Prasanna A.N."/>
            <person name="Walter M.C."/>
            <person name="O'Connor E."/>
            <person name="Balint B."/>
            <person name="Krizsan K."/>
            <person name="Kiss B."/>
            <person name="Hess J."/>
            <person name="Varga T."/>
            <person name="Slot J."/>
            <person name="Riley R."/>
            <person name="Boka B."/>
            <person name="Rigling D."/>
            <person name="Barry K."/>
            <person name="Lee J."/>
            <person name="Mihaltcheva S."/>
            <person name="LaButti K."/>
            <person name="Lipzen A."/>
            <person name="Waldron R."/>
            <person name="Moloney N.M."/>
            <person name="Sperisen C."/>
            <person name="Kredics L."/>
            <person name="Vagvoelgyi C."/>
            <person name="Patrignani A."/>
            <person name="Fitzpatrick D."/>
            <person name="Nagy I."/>
            <person name="Doyle S."/>
            <person name="Anderson J.B."/>
            <person name="Grigoriev I.V."/>
            <person name="Gueldener U."/>
            <person name="Muensterkoetter M."/>
            <person name="Nagy L.G."/>
        </authorList>
    </citation>
    <scope>NUCLEOTIDE SEQUENCE [LARGE SCALE GENOMIC DNA]</scope>
    <source>
        <strain evidence="3">C18/9</strain>
    </source>
</reference>
<evidence type="ECO:0000313" key="3">
    <source>
        <dbReference type="Proteomes" id="UP000219338"/>
    </source>
</evidence>
<feature type="compositionally biased region" description="Low complexity" evidence="1">
    <location>
        <begin position="55"/>
        <end position="66"/>
    </location>
</feature>
<gene>
    <name evidence="2" type="ORF">ARMOST_22493</name>
</gene>
<evidence type="ECO:0000256" key="1">
    <source>
        <dbReference type="SAM" id="MobiDB-lite"/>
    </source>
</evidence>
<feature type="compositionally biased region" description="Low complexity" evidence="1">
    <location>
        <begin position="1"/>
        <end position="19"/>
    </location>
</feature>